<feature type="region of interest" description="Disordered" evidence="6">
    <location>
        <begin position="434"/>
        <end position="459"/>
    </location>
</feature>
<dbReference type="EC" id="2.1.1.-" evidence="5"/>
<evidence type="ECO:0000313" key="9">
    <source>
        <dbReference type="Proteomes" id="UP000188388"/>
    </source>
</evidence>
<dbReference type="PROSITE" id="PS00092">
    <property type="entry name" value="N6_MTASE"/>
    <property type="match status" value="1"/>
</dbReference>
<dbReference type="GO" id="GO:0032259">
    <property type="term" value="P:methylation"/>
    <property type="evidence" value="ECO:0007669"/>
    <property type="project" value="UniProtKB-KW"/>
</dbReference>
<dbReference type="InterPro" id="IPR036086">
    <property type="entry name" value="ParB/Sulfiredoxin_sf"/>
</dbReference>
<organism evidence="8 9">
    <name type="scientific">Mesorhizobium prunaredense</name>
    <dbReference type="NCBI Taxonomy" id="1631249"/>
    <lineage>
        <taxon>Bacteria</taxon>
        <taxon>Pseudomonadati</taxon>
        <taxon>Pseudomonadota</taxon>
        <taxon>Alphaproteobacteria</taxon>
        <taxon>Hyphomicrobiales</taxon>
        <taxon>Phyllobacteriaceae</taxon>
        <taxon>Mesorhizobium</taxon>
    </lineage>
</organism>
<dbReference type="CDD" id="cd16403">
    <property type="entry name" value="ParB_N_like_MT"/>
    <property type="match status" value="1"/>
</dbReference>
<dbReference type="PRINTS" id="PR00508">
    <property type="entry name" value="S21N4MTFRASE"/>
</dbReference>
<dbReference type="InterPro" id="IPR002052">
    <property type="entry name" value="DNA_methylase_N6_adenine_CS"/>
</dbReference>
<comment type="catalytic activity">
    <reaction evidence="4">
        <text>a 2'-deoxyadenosine in DNA + S-adenosyl-L-methionine = an N(6)-methyl-2'-deoxyadenosine in DNA + S-adenosyl-L-homocysteine + H(+)</text>
        <dbReference type="Rhea" id="RHEA:15197"/>
        <dbReference type="Rhea" id="RHEA-COMP:12418"/>
        <dbReference type="Rhea" id="RHEA-COMP:12419"/>
        <dbReference type="ChEBI" id="CHEBI:15378"/>
        <dbReference type="ChEBI" id="CHEBI:57856"/>
        <dbReference type="ChEBI" id="CHEBI:59789"/>
        <dbReference type="ChEBI" id="CHEBI:90615"/>
        <dbReference type="ChEBI" id="CHEBI:90616"/>
        <dbReference type="EC" id="2.1.1.72"/>
    </reaction>
</comment>
<dbReference type="InterPro" id="IPR050336">
    <property type="entry name" value="Chromosome_partition/occlusion"/>
</dbReference>
<dbReference type="RefSeq" id="WP_077373505.1">
    <property type="nucleotide sequence ID" value="NZ_FTPD01000005.1"/>
</dbReference>
<dbReference type="PANTHER" id="PTHR33375">
    <property type="entry name" value="CHROMOSOME-PARTITIONING PROTEIN PARB-RELATED"/>
    <property type="match status" value="1"/>
</dbReference>
<evidence type="ECO:0000256" key="3">
    <source>
        <dbReference type="ARBA" id="ARBA00022679"/>
    </source>
</evidence>
<keyword evidence="9" id="KW-1185">Reference proteome</keyword>
<dbReference type="GO" id="GO:0007059">
    <property type="term" value="P:chromosome segregation"/>
    <property type="evidence" value="ECO:0007669"/>
    <property type="project" value="TreeGrafter"/>
</dbReference>
<dbReference type="InterPro" id="IPR003115">
    <property type="entry name" value="ParB_N"/>
</dbReference>
<gene>
    <name evidence="8" type="ORF">BQ8794_130003</name>
</gene>
<evidence type="ECO:0000313" key="8">
    <source>
        <dbReference type="EMBL" id="SIT53519.1"/>
    </source>
</evidence>
<accession>A0A1R3V0W2</accession>
<dbReference type="PIRSF" id="PIRSF036758">
    <property type="entry name" value="Aden_M_ParB"/>
    <property type="match status" value="1"/>
</dbReference>
<dbReference type="GO" id="GO:0008170">
    <property type="term" value="F:N-methyltransferase activity"/>
    <property type="evidence" value="ECO:0007669"/>
    <property type="project" value="InterPro"/>
</dbReference>
<feature type="domain" description="ParB-like N-terminal" evidence="7">
    <location>
        <begin position="6"/>
        <end position="91"/>
    </location>
</feature>
<sequence>MTTNITTVSIDALIPYRNNARTHSKKQVRQIADSIEKFGFTNPVLVDESKNVLAGHGRLAAARLLGWKQVPTLSITHLNETQKRAYIVADNRIAEKAGWDKQTLAIELQALVDLDFNVSLTGFDIPEVDLIISEFSPDNQDDEVDGDELGLPEKSAGSAVARPGDLFLLGEHRLLCGNALSAEDFETLMQGEKASVCFTDPPYNVPIGGHVSGLGKANHREFAMASGEMSDDEFARFLEQSFSLIAVSCKPGAIAFVCMDWRHIAETTLAGKQMFGDLLNLCVWNKTNAGMGSLYRSQHELVLVFRNGKEPHRNNVELGKHGRHRSNVWTYRGANSFGADRMEDLEAHPTVKPVNLVADALLDVSRRGDVVLDPFGGSGTALLAAHKTGRHARLIEIDPHYCDLIIRRFEKHTGKQATLAATGETFEELGEQRGSVEASGPLAKTASALSAPETVGGVL</sequence>
<dbReference type="SMART" id="SM00470">
    <property type="entry name" value="ParB"/>
    <property type="match status" value="1"/>
</dbReference>
<dbReference type="Pfam" id="PF01555">
    <property type="entry name" value="N6_N4_Mtase"/>
    <property type="match status" value="1"/>
</dbReference>
<proteinExistence type="inferred from homology"/>
<dbReference type="InterPro" id="IPR001091">
    <property type="entry name" value="RM_Methyltransferase"/>
</dbReference>
<evidence type="ECO:0000256" key="4">
    <source>
        <dbReference type="ARBA" id="ARBA00047942"/>
    </source>
</evidence>
<evidence type="ECO:0000256" key="5">
    <source>
        <dbReference type="RuleBase" id="RU362026"/>
    </source>
</evidence>
<evidence type="ECO:0000256" key="1">
    <source>
        <dbReference type="ARBA" id="ARBA00006594"/>
    </source>
</evidence>
<name>A0A1R3V0W2_9HYPH</name>
<dbReference type="SUPFAM" id="SSF53335">
    <property type="entry name" value="S-adenosyl-L-methionine-dependent methyltransferases"/>
    <property type="match status" value="1"/>
</dbReference>
<dbReference type="GO" id="GO:0005694">
    <property type="term" value="C:chromosome"/>
    <property type="evidence" value="ECO:0007669"/>
    <property type="project" value="TreeGrafter"/>
</dbReference>
<dbReference type="GO" id="GO:0003677">
    <property type="term" value="F:DNA binding"/>
    <property type="evidence" value="ECO:0007669"/>
    <property type="project" value="InterPro"/>
</dbReference>
<protein>
    <recommendedName>
        <fullName evidence="5">Methyltransferase</fullName>
        <ecNumber evidence="5">2.1.1.-</ecNumber>
    </recommendedName>
</protein>
<dbReference type="InterPro" id="IPR002941">
    <property type="entry name" value="DNA_methylase_N4/N6"/>
</dbReference>
<dbReference type="InterPro" id="IPR015840">
    <property type="entry name" value="DNA_MeTrfase_ParB"/>
</dbReference>
<dbReference type="AlphaFoldDB" id="A0A1R3V0W2"/>
<dbReference type="SUPFAM" id="SSF110849">
    <property type="entry name" value="ParB/Sulfiredoxin"/>
    <property type="match status" value="1"/>
</dbReference>
<dbReference type="Gene3D" id="3.90.1530.10">
    <property type="entry name" value="Conserved hypothetical protein from pyrococcus furiosus pfu- 392566-001, ParB domain"/>
    <property type="match status" value="1"/>
</dbReference>
<dbReference type="STRING" id="1631249.BQ8794_130003"/>
<dbReference type="PANTHER" id="PTHR33375:SF1">
    <property type="entry name" value="CHROMOSOME-PARTITIONING PROTEIN PARB-RELATED"/>
    <property type="match status" value="1"/>
</dbReference>
<evidence type="ECO:0000256" key="6">
    <source>
        <dbReference type="SAM" id="MobiDB-lite"/>
    </source>
</evidence>
<keyword evidence="3" id="KW-0808">Transferase</keyword>
<dbReference type="GO" id="GO:0009007">
    <property type="term" value="F:site-specific DNA-methyltransferase (adenine-specific) activity"/>
    <property type="evidence" value="ECO:0007669"/>
    <property type="project" value="UniProtKB-EC"/>
</dbReference>
<dbReference type="Gene3D" id="3.40.50.150">
    <property type="entry name" value="Vaccinia Virus protein VP39"/>
    <property type="match status" value="1"/>
</dbReference>
<comment type="similarity">
    <text evidence="1 5">Belongs to the N(4)/N(6)-methyltransferase family.</text>
</comment>
<dbReference type="Proteomes" id="UP000188388">
    <property type="component" value="Unassembled WGS sequence"/>
</dbReference>
<reference evidence="9" key="1">
    <citation type="submission" date="2017-01" db="EMBL/GenBank/DDBJ databases">
        <authorList>
            <person name="Brunel B."/>
        </authorList>
    </citation>
    <scope>NUCLEOTIDE SEQUENCE [LARGE SCALE GENOMIC DNA]</scope>
</reference>
<keyword evidence="2 8" id="KW-0489">Methyltransferase</keyword>
<dbReference type="EMBL" id="FTPD01000005">
    <property type="protein sequence ID" value="SIT53519.1"/>
    <property type="molecule type" value="Genomic_DNA"/>
</dbReference>
<evidence type="ECO:0000259" key="7">
    <source>
        <dbReference type="SMART" id="SM00470"/>
    </source>
</evidence>
<dbReference type="GO" id="GO:0045881">
    <property type="term" value="P:positive regulation of sporulation resulting in formation of a cellular spore"/>
    <property type="evidence" value="ECO:0007669"/>
    <property type="project" value="TreeGrafter"/>
</dbReference>
<dbReference type="InterPro" id="IPR029063">
    <property type="entry name" value="SAM-dependent_MTases_sf"/>
</dbReference>
<evidence type="ECO:0000256" key="2">
    <source>
        <dbReference type="ARBA" id="ARBA00022603"/>
    </source>
</evidence>
<dbReference type="Pfam" id="PF02195">
    <property type="entry name" value="ParB_N"/>
    <property type="match status" value="1"/>
</dbReference>